<feature type="non-terminal residue" evidence="5">
    <location>
        <position position="110"/>
    </location>
</feature>
<sequence length="110" mass="12213">PAGLWTVFTLGGVGSKAAAQLEQNSPLANQSLLLLLKYFFIKMFSFLIADTTALSSANPHTFQINFNSLYTALCEQQKADQATLLLYMLLHQNSNVRTYVLARTDIENLV</sequence>
<dbReference type="GO" id="GO:0005794">
    <property type="term" value="C:Golgi apparatus"/>
    <property type="evidence" value="ECO:0007669"/>
    <property type="project" value="TreeGrafter"/>
</dbReference>
<comment type="similarity">
    <text evidence="1">Belongs to the dymeclin family.</text>
</comment>
<dbReference type="PANTHER" id="PTHR12895">
    <property type="entry name" value="DYMECLIN"/>
    <property type="match status" value="1"/>
</dbReference>
<dbReference type="InterPro" id="IPR019142">
    <property type="entry name" value="Dymeclin"/>
</dbReference>
<name>A0A7L4MZA8_9AVES</name>
<dbReference type="OrthoDB" id="10253409at2759"/>
<dbReference type="EMBL" id="VYZU01018612">
    <property type="protein sequence ID" value="NXY83026.1"/>
    <property type="molecule type" value="Genomic_DNA"/>
</dbReference>
<dbReference type="AlphaFoldDB" id="A0A7L4MZA8"/>
<evidence type="ECO:0000256" key="3">
    <source>
        <dbReference type="ARBA" id="ARBA00022707"/>
    </source>
</evidence>
<dbReference type="Pfam" id="PF09742">
    <property type="entry name" value="Dymeclin"/>
    <property type="match status" value="1"/>
</dbReference>
<keyword evidence="4" id="KW-0449">Lipoprotein</keyword>
<evidence type="ECO:0000313" key="5">
    <source>
        <dbReference type="EMBL" id="NXY83026.1"/>
    </source>
</evidence>
<evidence type="ECO:0000256" key="2">
    <source>
        <dbReference type="ARBA" id="ARBA00015736"/>
    </source>
</evidence>
<comment type="caution">
    <text evidence="5">The sequence shown here is derived from an EMBL/GenBank/DDBJ whole genome shotgun (WGS) entry which is preliminary data.</text>
</comment>
<evidence type="ECO:0000313" key="6">
    <source>
        <dbReference type="Proteomes" id="UP000586704"/>
    </source>
</evidence>
<reference evidence="5 6" key="1">
    <citation type="submission" date="2020-02" db="EMBL/GenBank/DDBJ databases">
        <title>Bird 10,000 Genomes (B10K) Project - Family phase.</title>
        <authorList>
            <person name="Zhang G."/>
        </authorList>
    </citation>
    <scope>NUCLEOTIDE SEQUENCE [LARGE SCALE GENOMIC DNA]</scope>
    <source>
        <strain evidence="5">B10K-DU-013-51</strain>
        <tissue evidence="5">Mixed tissue sample</tissue>
    </source>
</reference>
<dbReference type="PANTHER" id="PTHR12895:SF9">
    <property type="entry name" value="DYMECLIN"/>
    <property type="match status" value="1"/>
</dbReference>
<accession>A0A7L4MZA8</accession>
<evidence type="ECO:0000256" key="4">
    <source>
        <dbReference type="ARBA" id="ARBA00023288"/>
    </source>
</evidence>
<protein>
    <recommendedName>
        <fullName evidence="2">Dymeclin</fullName>
    </recommendedName>
</protein>
<keyword evidence="3" id="KW-0519">Myristate</keyword>
<feature type="non-terminal residue" evidence="5">
    <location>
        <position position="1"/>
    </location>
</feature>
<organism evidence="5 6">
    <name type="scientific">Ceyx cyanopectus</name>
    <name type="common">Indigo-banded kingfisher</name>
    <dbReference type="NCBI Taxonomy" id="390723"/>
    <lineage>
        <taxon>Eukaryota</taxon>
        <taxon>Metazoa</taxon>
        <taxon>Chordata</taxon>
        <taxon>Craniata</taxon>
        <taxon>Vertebrata</taxon>
        <taxon>Euteleostomi</taxon>
        <taxon>Archelosauria</taxon>
        <taxon>Archosauria</taxon>
        <taxon>Dinosauria</taxon>
        <taxon>Saurischia</taxon>
        <taxon>Theropoda</taxon>
        <taxon>Coelurosauria</taxon>
        <taxon>Aves</taxon>
        <taxon>Neognathae</taxon>
        <taxon>Neoaves</taxon>
        <taxon>Telluraves</taxon>
        <taxon>Coraciimorphae</taxon>
        <taxon>Coraciiformes</taxon>
        <taxon>Alcedinidae</taxon>
        <taxon>Ceyx</taxon>
    </lineage>
</organism>
<gene>
    <name evidence="5" type="primary">Dym_0</name>
    <name evidence="5" type="ORF">CEYCYA_R00416</name>
</gene>
<proteinExistence type="inferred from homology"/>
<evidence type="ECO:0000256" key="1">
    <source>
        <dbReference type="ARBA" id="ARBA00010603"/>
    </source>
</evidence>
<keyword evidence="6" id="KW-1185">Reference proteome</keyword>
<dbReference type="Proteomes" id="UP000586704">
    <property type="component" value="Unassembled WGS sequence"/>
</dbReference>
<dbReference type="GO" id="GO:0007030">
    <property type="term" value="P:Golgi organization"/>
    <property type="evidence" value="ECO:0007669"/>
    <property type="project" value="TreeGrafter"/>
</dbReference>